<feature type="compositionally biased region" description="Basic and acidic residues" evidence="1">
    <location>
        <begin position="110"/>
        <end position="122"/>
    </location>
</feature>
<dbReference type="Proteomes" id="UP000550729">
    <property type="component" value="Unassembled WGS sequence"/>
</dbReference>
<keyword evidence="4" id="KW-1185">Reference proteome</keyword>
<accession>A0A848KWV9</accession>
<dbReference type="AlphaFoldDB" id="A0A848KWV9"/>
<protein>
    <submittedName>
        <fullName evidence="3">Transcriptional regulator</fullName>
    </submittedName>
</protein>
<gene>
    <name evidence="3" type="ORF">HH308_18090</name>
</gene>
<dbReference type="RefSeq" id="WP_170195634.1">
    <property type="nucleotide sequence ID" value="NZ_JABBNB010000020.1"/>
</dbReference>
<reference evidence="3 4" key="1">
    <citation type="submission" date="2020-04" db="EMBL/GenBank/DDBJ databases">
        <title>Gordonia sp. nov. TBRC 11910.</title>
        <authorList>
            <person name="Suriyachadkun C."/>
        </authorList>
    </citation>
    <scope>NUCLEOTIDE SEQUENCE [LARGE SCALE GENOMIC DNA]</scope>
    <source>
        <strain evidence="3 4">TBRC 11910</strain>
    </source>
</reference>
<evidence type="ECO:0000259" key="2">
    <source>
        <dbReference type="PROSITE" id="PS51674"/>
    </source>
</evidence>
<organism evidence="3 4">
    <name type="scientific">Gordonia asplenii</name>
    <dbReference type="NCBI Taxonomy" id="2725283"/>
    <lineage>
        <taxon>Bacteria</taxon>
        <taxon>Bacillati</taxon>
        <taxon>Actinomycetota</taxon>
        <taxon>Actinomycetes</taxon>
        <taxon>Mycobacteriales</taxon>
        <taxon>Gordoniaceae</taxon>
        <taxon>Gordonia</taxon>
    </lineage>
</organism>
<comment type="caution">
    <text evidence="3">The sequence shown here is derived from an EMBL/GenBank/DDBJ whole genome shotgun (WGS) entry which is preliminary data.</text>
</comment>
<evidence type="ECO:0000256" key="1">
    <source>
        <dbReference type="SAM" id="MobiDB-lite"/>
    </source>
</evidence>
<dbReference type="Pfam" id="PF02467">
    <property type="entry name" value="Whib"/>
    <property type="match status" value="1"/>
</dbReference>
<sequence length="122" mass="13657">MTTAAARKDRDLLLDGWIACLVRVVDGLPKLTGAACRDRPDLFEAARVGETVEEVETRQIEAEMLCAACPVLANCRTWAQGERSDVGHVIAGVRPPPRTTPTERPTLRTRRWDRQEDPHRGR</sequence>
<dbReference type="PROSITE" id="PS51674">
    <property type="entry name" value="4FE4S_WBL"/>
    <property type="match status" value="1"/>
</dbReference>
<proteinExistence type="predicted"/>
<dbReference type="InterPro" id="IPR034768">
    <property type="entry name" value="4FE4S_WBL"/>
</dbReference>
<evidence type="ECO:0000313" key="3">
    <source>
        <dbReference type="EMBL" id="NMO03126.1"/>
    </source>
</evidence>
<feature type="region of interest" description="Disordered" evidence="1">
    <location>
        <begin position="88"/>
        <end position="122"/>
    </location>
</feature>
<feature type="domain" description="4Fe-4S Wbl-type" evidence="2">
    <location>
        <begin position="35"/>
        <end position="100"/>
    </location>
</feature>
<name>A0A848KWV9_9ACTN</name>
<evidence type="ECO:0000313" key="4">
    <source>
        <dbReference type="Proteomes" id="UP000550729"/>
    </source>
</evidence>
<dbReference type="EMBL" id="JABBNB010000020">
    <property type="protein sequence ID" value="NMO03126.1"/>
    <property type="molecule type" value="Genomic_DNA"/>
</dbReference>